<dbReference type="HOGENOM" id="CLU_029499_0_1_9"/>
<evidence type="ECO:0000259" key="1">
    <source>
        <dbReference type="Pfam" id="PF00483"/>
    </source>
</evidence>
<keyword evidence="3" id="KW-1185">Reference proteome</keyword>
<evidence type="ECO:0000313" key="2">
    <source>
        <dbReference type="EMBL" id="ACX51427.1"/>
    </source>
</evidence>
<dbReference type="eggNOG" id="COG1209">
    <property type="taxonomic scope" value="Bacteria"/>
</dbReference>
<reference evidence="2 3" key="1">
    <citation type="submission" date="2009-10" db="EMBL/GenBank/DDBJ databases">
        <title>Complete sequence of chromosome of Ammonifex degensii KC4.</title>
        <authorList>
            <consortium name="US DOE Joint Genome Institute"/>
            <person name="Kerfeld C."/>
            <person name="Goodner B."/>
            <person name="Huber H."/>
            <person name="Stetter K."/>
            <person name="Lucas S."/>
            <person name="Copeland A."/>
            <person name="Lapidus A."/>
            <person name="Glavina del Rio T."/>
            <person name="Dalin E."/>
            <person name="Tice H."/>
            <person name="Bruce D."/>
            <person name="Goodwin L."/>
            <person name="Pitluck S."/>
            <person name="Saunders E."/>
            <person name="Brettin T."/>
            <person name="Detter J.C."/>
            <person name="Han C."/>
            <person name="Larimer F."/>
            <person name="Land M."/>
            <person name="Hauser L."/>
            <person name="Kyrpides N."/>
            <person name="Ovchinnikova G."/>
            <person name="Richardson P."/>
        </authorList>
    </citation>
    <scope>NUCLEOTIDE SEQUENCE [LARGE SCALE GENOMIC DNA]</scope>
    <source>
        <strain evidence="3">DSM 10501 / KC4</strain>
    </source>
</reference>
<dbReference type="NCBIfam" id="TIGR01208">
    <property type="entry name" value="rmlA_long"/>
    <property type="match status" value="1"/>
</dbReference>
<name>C9RB00_AMMDK</name>
<protein>
    <submittedName>
        <fullName evidence="2">Glucose-1-phosphate thymidyltransferase</fullName>
    </submittedName>
</protein>
<dbReference type="Proteomes" id="UP000002620">
    <property type="component" value="Chromosome"/>
</dbReference>
<dbReference type="eggNOG" id="COG0663">
    <property type="taxonomic scope" value="Bacteria"/>
</dbReference>
<dbReference type="InterPro" id="IPR011004">
    <property type="entry name" value="Trimer_LpxA-like_sf"/>
</dbReference>
<dbReference type="InterPro" id="IPR005835">
    <property type="entry name" value="NTP_transferase_dom"/>
</dbReference>
<accession>C9RB00</accession>
<sequence>MKALVLSGGKGTRLRPLTFTTAKQLLPVANRPIIHYVLQQVLEAGIEDIGIIISPETGGKVRDAVEGAFSGKARLTFILQEEPLGLAHAVKTAQSFLGQDPFLMFLGDNLIQGGVRQLVSELERGESEAVILLKEVPDPRAFGVAVLDGEGRVVKLIEKPKEPPSNLALVGVYAFTPAIHEAISRIKPSWRGELEITDAIQELIHLGGRVKALKLEGWWLDTGKKDDILEANRIVLDEYAERRLEGEVDGESVVVGRVTVGPGSRIVRSTIRGPAVIGKNVLIEDSFIGPFTAIGDGVVLRGVDIEHSVVLEGCHLENVGPVEDSLIGYRARIKRAGGNRRSALRFFIGDECEISL</sequence>
<dbReference type="PANTHER" id="PTHR42883">
    <property type="entry name" value="GLUCOSE-1-PHOSPHATE THYMIDYLTRANSFERASE"/>
    <property type="match status" value="1"/>
</dbReference>
<dbReference type="STRING" id="429009.Adeg_0258"/>
<dbReference type="OrthoDB" id="9803871at2"/>
<dbReference type="PANTHER" id="PTHR42883:SF2">
    <property type="entry name" value="THYMIDYLYLTRANSFERASE"/>
    <property type="match status" value="1"/>
</dbReference>
<dbReference type="Pfam" id="PF00483">
    <property type="entry name" value="NTP_transferase"/>
    <property type="match status" value="1"/>
</dbReference>
<dbReference type="InterPro" id="IPR029044">
    <property type="entry name" value="Nucleotide-diphossugar_trans"/>
</dbReference>
<dbReference type="KEGG" id="adg:Adeg_0258"/>
<evidence type="ECO:0000313" key="3">
    <source>
        <dbReference type="Proteomes" id="UP000002620"/>
    </source>
</evidence>
<organism evidence="2 3">
    <name type="scientific">Ammonifex degensii (strain DSM 10501 / KC4)</name>
    <dbReference type="NCBI Taxonomy" id="429009"/>
    <lineage>
        <taxon>Bacteria</taxon>
        <taxon>Bacillati</taxon>
        <taxon>Bacillota</taxon>
        <taxon>Clostridia</taxon>
        <taxon>Thermoanaerobacterales</taxon>
        <taxon>Thermoanaerobacteraceae</taxon>
        <taxon>Ammonifex</taxon>
    </lineage>
</organism>
<gene>
    <name evidence="2" type="ordered locus">Adeg_0258</name>
</gene>
<dbReference type="SUPFAM" id="SSF51161">
    <property type="entry name" value="Trimeric LpxA-like enzymes"/>
    <property type="match status" value="1"/>
</dbReference>
<feature type="domain" description="Nucleotidyl transferase" evidence="1">
    <location>
        <begin position="2"/>
        <end position="237"/>
    </location>
</feature>
<proteinExistence type="predicted"/>
<dbReference type="SUPFAM" id="SSF53448">
    <property type="entry name" value="Nucleotide-diphospho-sugar transferases"/>
    <property type="match status" value="1"/>
</dbReference>
<dbReference type="AlphaFoldDB" id="C9RB00"/>
<dbReference type="EMBL" id="CP001785">
    <property type="protein sequence ID" value="ACX51427.1"/>
    <property type="molecule type" value="Genomic_DNA"/>
</dbReference>
<dbReference type="CDD" id="cd04189">
    <property type="entry name" value="G1P_TT_long"/>
    <property type="match status" value="1"/>
</dbReference>
<dbReference type="Gene3D" id="3.90.550.10">
    <property type="entry name" value="Spore Coat Polysaccharide Biosynthesis Protein SpsA, Chain A"/>
    <property type="match status" value="1"/>
</dbReference>
<dbReference type="RefSeq" id="WP_015738305.1">
    <property type="nucleotide sequence ID" value="NC_013385.1"/>
</dbReference>
<dbReference type="Gene3D" id="2.160.10.10">
    <property type="entry name" value="Hexapeptide repeat proteins"/>
    <property type="match status" value="1"/>
</dbReference>
<dbReference type="InterPro" id="IPR005908">
    <property type="entry name" value="G1P_thy_trans_l"/>
</dbReference>